<keyword evidence="3 6" id="KW-0812">Transmembrane</keyword>
<dbReference type="KEGG" id="bcop:JD108_17000"/>
<evidence type="ECO:0000256" key="5">
    <source>
        <dbReference type="ARBA" id="ARBA00023136"/>
    </source>
</evidence>
<dbReference type="PANTHER" id="PTHR10057:SF0">
    <property type="entry name" value="TRANSLOCATOR PROTEIN"/>
    <property type="match status" value="1"/>
</dbReference>
<dbReference type="AlphaFoldDB" id="A0A7T5JMN9"/>
<feature type="transmembrane region" description="Helical" evidence="6">
    <location>
        <begin position="7"/>
        <end position="24"/>
    </location>
</feature>
<dbReference type="Proteomes" id="UP000595847">
    <property type="component" value="Chromosome"/>
</dbReference>
<proteinExistence type="inferred from homology"/>
<evidence type="ECO:0000256" key="4">
    <source>
        <dbReference type="ARBA" id="ARBA00022989"/>
    </source>
</evidence>
<evidence type="ECO:0000256" key="3">
    <source>
        <dbReference type="ARBA" id="ARBA00022692"/>
    </source>
</evidence>
<dbReference type="EMBL" id="CP066308">
    <property type="protein sequence ID" value="QQE73573.1"/>
    <property type="molecule type" value="Genomic_DNA"/>
</dbReference>
<keyword evidence="4 6" id="KW-1133">Transmembrane helix</keyword>
<accession>A0A7T5JMN9</accession>
<evidence type="ECO:0000313" key="8">
    <source>
        <dbReference type="EMBL" id="QUO40655.1"/>
    </source>
</evidence>
<name>A0A7T5JMN9_9BACL</name>
<comment type="subcellular location">
    <subcellularLocation>
        <location evidence="1">Membrane</location>
        <topology evidence="1">Multi-pass membrane protein</topology>
    </subcellularLocation>
</comment>
<reference evidence="7 9" key="1">
    <citation type="submission" date="2020-12" db="EMBL/GenBank/DDBJ databases">
        <title>strain FJAT-54423T represents a novel species of the genus Brevibacillus.</title>
        <authorList>
            <person name="Tang R."/>
        </authorList>
    </citation>
    <scope>NUCLEOTIDE SEQUENCE [LARGE SCALE GENOMIC DNA]</scope>
    <source>
        <strain evidence="7 9">FJAT-54423</strain>
    </source>
</reference>
<dbReference type="EMBL" id="CP073708">
    <property type="protein sequence ID" value="QUO40655.1"/>
    <property type="molecule type" value="Genomic_DNA"/>
</dbReference>
<dbReference type="CDD" id="cd15904">
    <property type="entry name" value="TSPO_MBR"/>
    <property type="match status" value="1"/>
</dbReference>
<evidence type="ECO:0000256" key="1">
    <source>
        <dbReference type="ARBA" id="ARBA00004141"/>
    </source>
</evidence>
<dbReference type="GO" id="GO:0033013">
    <property type="term" value="P:tetrapyrrole metabolic process"/>
    <property type="evidence" value="ECO:0007669"/>
    <property type="project" value="UniProtKB-ARBA"/>
</dbReference>
<feature type="transmembrane region" description="Helical" evidence="6">
    <location>
        <begin position="98"/>
        <end position="116"/>
    </location>
</feature>
<evidence type="ECO:0000313" key="9">
    <source>
        <dbReference type="Proteomes" id="UP000595847"/>
    </source>
</evidence>
<dbReference type="GO" id="GO:0016020">
    <property type="term" value="C:membrane"/>
    <property type="evidence" value="ECO:0007669"/>
    <property type="project" value="UniProtKB-SubCell"/>
</dbReference>
<dbReference type="InterPro" id="IPR038330">
    <property type="entry name" value="TspO/MBR-related_sf"/>
</dbReference>
<evidence type="ECO:0000256" key="6">
    <source>
        <dbReference type="SAM" id="Phobius"/>
    </source>
</evidence>
<keyword evidence="5 6" id="KW-0472">Membrane</keyword>
<dbReference type="RefSeq" id="WP_198827180.1">
    <property type="nucleotide sequence ID" value="NZ_CP066308.1"/>
</dbReference>
<evidence type="ECO:0000313" key="10">
    <source>
        <dbReference type="Proteomes" id="UP000677234"/>
    </source>
</evidence>
<dbReference type="PANTHER" id="PTHR10057">
    <property type="entry name" value="PERIPHERAL-TYPE BENZODIAZEPINE RECEPTOR"/>
    <property type="match status" value="1"/>
</dbReference>
<dbReference type="Proteomes" id="UP000677234">
    <property type="component" value="Chromosome"/>
</dbReference>
<dbReference type="Gene3D" id="1.20.1260.100">
    <property type="entry name" value="TspO/MBR protein"/>
    <property type="match status" value="1"/>
</dbReference>
<protein>
    <submittedName>
        <fullName evidence="7">Tryptophan-rich sensory protein</fullName>
    </submittedName>
</protein>
<dbReference type="Pfam" id="PF03073">
    <property type="entry name" value="TspO_MBR"/>
    <property type="match status" value="1"/>
</dbReference>
<sequence length="152" mass="17246">MKIGTSALLFFAVYALYSLAGFLYPEGGAWYDALVKPPGTLPAGLFSIIWGILYGLISLSIVQVIRQRQLHGEVLLFFTINWAANQAFTWLFLEEHLLLPAAVDTFIVAYSTWLLIRVLQPRLPVAAYLLVPYLLWDLYATYTAWGIYLLNR</sequence>
<gene>
    <name evidence="7" type="ORF">JD108_17000</name>
    <name evidence="8" type="ORF">KDJ56_16945</name>
</gene>
<feature type="transmembrane region" description="Helical" evidence="6">
    <location>
        <begin position="74"/>
        <end position="92"/>
    </location>
</feature>
<evidence type="ECO:0000313" key="7">
    <source>
        <dbReference type="EMBL" id="QQE73573.1"/>
    </source>
</evidence>
<organism evidence="7 9">
    <name type="scientific">Brevibacillus composti</name>
    <dbReference type="NCBI Taxonomy" id="2796470"/>
    <lineage>
        <taxon>Bacteria</taxon>
        <taxon>Bacillati</taxon>
        <taxon>Bacillota</taxon>
        <taxon>Bacilli</taxon>
        <taxon>Bacillales</taxon>
        <taxon>Paenibacillaceae</taxon>
        <taxon>Brevibacillus</taxon>
    </lineage>
</organism>
<feature type="transmembrane region" description="Helical" evidence="6">
    <location>
        <begin position="128"/>
        <end position="150"/>
    </location>
</feature>
<comment type="similarity">
    <text evidence="2">Belongs to the TspO/BZRP family.</text>
</comment>
<evidence type="ECO:0000256" key="2">
    <source>
        <dbReference type="ARBA" id="ARBA00007524"/>
    </source>
</evidence>
<keyword evidence="10" id="KW-1185">Reference proteome</keyword>
<dbReference type="InterPro" id="IPR004307">
    <property type="entry name" value="TspO_MBR"/>
</dbReference>
<feature type="transmembrane region" description="Helical" evidence="6">
    <location>
        <begin position="44"/>
        <end position="62"/>
    </location>
</feature>
<reference evidence="8" key="2">
    <citation type="submission" date="2021-04" db="EMBL/GenBank/DDBJ databases">
        <title>Brevibacillus composti FJAT-54423, complete genome.</title>
        <authorList>
            <person name="Tang R."/>
        </authorList>
    </citation>
    <scope>NUCLEOTIDE SEQUENCE</scope>
    <source>
        <strain evidence="8">FJAT-54424</strain>
    </source>
</reference>